<dbReference type="Pfam" id="PF00480">
    <property type="entry name" value="ROK"/>
    <property type="match status" value="1"/>
</dbReference>
<reference evidence="1 2" key="1">
    <citation type="submission" date="2020-10" db="EMBL/GenBank/DDBJ databases">
        <title>Connecting structure to function with the recovery of over 1000 high-quality activated sludge metagenome-assembled genomes encoding full-length rRNA genes using long-read sequencing.</title>
        <authorList>
            <person name="Singleton C.M."/>
            <person name="Petriglieri F."/>
            <person name="Kristensen J.M."/>
            <person name="Kirkegaard R.H."/>
            <person name="Michaelsen T.Y."/>
            <person name="Andersen M.H."/>
            <person name="Karst S.M."/>
            <person name="Dueholm M.S."/>
            <person name="Nielsen P.H."/>
            <person name="Albertsen M."/>
        </authorList>
    </citation>
    <scope>NUCLEOTIDE SEQUENCE [LARGE SCALE GENOMIC DNA]</scope>
    <source>
        <strain evidence="1">Ribe_18-Q3-R11-54_MAXAC.273</strain>
    </source>
</reference>
<protein>
    <submittedName>
        <fullName evidence="1">ROK family protein</fullName>
    </submittedName>
</protein>
<comment type="caution">
    <text evidence="1">The sequence shown here is derived from an EMBL/GenBank/DDBJ whole genome shotgun (WGS) entry which is preliminary data.</text>
</comment>
<dbReference type="NCBIfam" id="NF045942">
    <property type="entry name" value="PolPhglucPhase"/>
    <property type="match status" value="1"/>
</dbReference>
<proteinExistence type="predicted"/>
<dbReference type="SUPFAM" id="SSF53067">
    <property type="entry name" value="Actin-like ATPase domain"/>
    <property type="match status" value="1"/>
</dbReference>
<sequence>MSSPALGIDIGGSGIKFGLVNLETGELIGERIKVDTPQPSTPVAVATSIRDALKDIDWQGEKIGCGFPAIIQDGIAYSAANIDKSWLGVNVEELLQNYTGHKYYVINDADAAGMAERMFGNIKNVRGTVILLTLGTGIGSALFHDGILVPNTEFGHINYKGKIAEDWVSNRARKDRLLDYDEWAVELAEFLDYLIFLFSPRLFVLGGGISFRFDEFAHHFSHLRTPVVSASAFNDAGIIGAAVAAFPELMAPYT</sequence>
<accession>A0A9D7SXH9</accession>
<dbReference type="PANTHER" id="PTHR18964:SF146">
    <property type="entry name" value="POLYPHOSPHATE GLUCOKINASE"/>
    <property type="match status" value="1"/>
</dbReference>
<gene>
    <name evidence="1" type="ORF">IPP15_22350</name>
</gene>
<evidence type="ECO:0000313" key="2">
    <source>
        <dbReference type="Proteomes" id="UP000808337"/>
    </source>
</evidence>
<name>A0A9D7SXH9_9BACT</name>
<dbReference type="EMBL" id="JADKGY010000032">
    <property type="protein sequence ID" value="MBK9985065.1"/>
    <property type="molecule type" value="Genomic_DNA"/>
</dbReference>
<dbReference type="Gene3D" id="3.30.420.40">
    <property type="match status" value="2"/>
</dbReference>
<dbReference type="InterPro" id="IPR043129">
    <property type="entry name" value="ATPase_NBD"/>
</dbReference>
<dbReference type="CDD" id="cd24058">
    <property type="entry name" value="ASKHA_NBD_ROK_PPGK"/>
    <property type="match status" value="1"/>
</dbReference>
<dbReference type="AlphaFoldDB" id="A0A9D7SXH9"/>
<dbReference type="PANTHER" id="PTHR18964">
    <property type="entry name" value="ROK (REPRESSOR, ORF, KINASE) FAMILY"/>
    <property type="match status" value="1"/>
</dbReference>
<dbReference type="Proteomes" id="UP000808337">
    <property type="component" value="Unassembled WGS sequence"/>
</dbReference>
<dbReference type="InterPro" id="IPR000600">
    <property type="entry name" value="ROK"/>
</dbReference>
<organism evidence="1 2">
    <name type="scientific">Candidatus Opimibacter skivensis</name>
    <dbReference type="NCBI Taxonomy" id="2982028"/>
    <lineage>
        <taxon>Bacteria</taxon>
        <taxon>Pseudomonadati</taxon>
        <taxon>Bacteroidota</taxon>
        <taxon>Saprospiria</taxon>
        <taxon>Saprospirales</taxon>
        <taxon>Saprospiraceae</taxon>
        <taxon>Candidatus Opimibacter</taxon>
    </lineage>
</organism>
<evidence type="ECO:0000313" key="1">
    <source>
        <dbReference type="EMBL" id="MBK9985065.1"/>
    </source>
</evidence>